<dbReference type="Pfam" id="PF00528">
    <property type="entry name" value="BPD_transp_1"/>
    <property type="match status" value="1"/>
</dbReference>
<evidence type="ECO:0000256" key="3">
    <source>
        <dbReference type="ARBA" id="ARBA00022448"/>
    </source>
</evidence>
<comment type="similarity">
    <text evidence="2">Belongs to the binding-protein-dependent transport system permease family. MalFG subfamily.</text>
</comment>
<evidence type="ECO:0000313" key="11">
    <source>
        <dbReference type="EMBL" id="SDY27387.1"/>
    </source>
</evidence>
<evidence type="ECO:0000256" key="4">
    <source>
        <dbReference type="ARBA" id="ARBA00022475"/>
    </source>
</evidence>
<dbReference type="Gene3D" id="1.10.3720.10">
    <property type="entry name" value="MetI-like"/>
    <property type="match status" value="1"/>
</dbReference>
<keyword evidence="5" id="KW-0762">Sugar transport</keyword>
<feature type="transmembrane region" description="Helical" evidence="9">
    <location>
        <begin position="213"/>
        <end position="236"/>
    </location>
</feature>
<evidence type="ECO:0000256" key="7">
    <source>
        <dbReference type="ARBA" id="ARBA00022989"/>
    </source>
</evidence>
<evidence type="ECO:0000313" key="12">
    <source>
        <dbReference type="Proteomes" id="UP000183918"/>
    </source>
</evidence>
<name>A0A1H3IIH4_9FIRM</name>
<feature type="transmembrane region" description="Helical" evidence="9">
    <location>
        <begin position="157"/>
        <end position="176"/>
    </location>
</feature>
<evidence type="ECO:0000259" key="10">
    <source>
        <dbReference type="PROSITE" id="PS50928"/>
    </source>
</evidence>
<dbReference type="CDD" id="cd06261">
    <property type="entry name" value="TM_PBP2"/>
    <property type="match status" value="1"/>
</dbReference>
<proteinExistence type="inferred from homology"/>
<dbReference type="GO" id="GO:0005886">
    <property type="term" value="C:plasma membrane"/>
    <property type="evidence" value="ECO:0007669"/>
    <property type="project" value="UniProtKB-SubCell"/>
</dbReference>
<feature type="transmembrane region" description="Helical" evidence="9">
    <location>
        <begin position="21"/>
        <end position="46"/>
    </location>
</feature>
<keyword evidence="7 9" id="KW-1133">Transmembrane helix</keyword>
<gene>
    <name evidence="11" type="ORF">SAMN02910414_01167</name>
</gene>
<evidence type="ECO:0000256" key="1">
    <source>
        <dbReference type="ARBA" id="ARBA00004651"/>
    </source>
</evidence>
<accession>A0A1H3IIH4</accession>
<dbReference type="RefSeq" id="WP_242871436.1">
    <property type="nucleotide sequence ID" value="NZ_FNPG01000012.1"/>
</dbReference>
<reference evidence="11 12" key="1">
    <citation type="submission" date="2016-10" db="EMBL/GenBank/DDBJ databases">
        <authorList>
            <person name="de Groot N.N."/>
        </authorList>
    </citation>
    <scope>NUCLEOTIDE SEQUENCE [LARGE SCALE GENOMIC DNA]</scope>
    <source>
        <strain evidence="11 12">DSM 14045</strain>
    </source>
</reference>
<dbReference type="PROSITE" id="PS50928">
    <property type="entry name" value="ABC_TM1"/>
    <property type="match status" value="1"/>
</dbReference>
<dbReference type="InterPro" id="IPR000515">
    <property type="entry name" value="MetI-like"/>
</dbReference>
<organism evidence="11 12">
    <name type="scientific">Lachnobacterium bovis DSM 14045</name>
    <dbReference type="NCBI Taxonomy" id="1122142"/>
    <lineage>
        <taxon>Bacteria</taxon>
        <taxon>Bacillati</taxon>
        <taxon>Bacillota</taxon>
        <taxon>Clostridia</taxon>
        <taxon>Lachnospirales</taxon>
        <taxon>Lachnospiraceae</taxon>
        <taxon>Lachnobacterium</taxon>
    </lineage>
</organism>
<dbReference type="AlphaFoldDB" id="A0A1H3IIH4"/>
<keyword evidence="12" id="KW-1185">Reference proteome</keyword>
<feature type="transmembrane region" description="Helical" evidence="9">
    <location>
        <begin position="93"/>
        <end position="111"/>
    </location>
</feature>
<keyword evidence="8 9" id="KW-0472">Membrane</keyword>
<evidence type="ECO:0000256" key="5">
    <source>
        <dbReference type="ARBA" id="ARBA00022597"/>
    </source>
</evidence>
<dbReference type="InterPro" id="IPR050901">
    <property type="entry name" value="BP-dep_ABC_trans_perm"/>
</dbReference>
<dbReference type="SUPFAM" id="SSF161098">
    <property type="entry name" value="MetI-like"/>
    <property type="match status" value="1"/>
</dbReference>
<keyword evidence="6 9" id="KW-0812">Transmembrane</keyword>
<comment type="subcellular location">
    <subcellularLocation>
        <location evidence="1 9">Cell membrane</location>
        <topology evidence="1 9">Multi-pass membrane protein</topology>
    </subcellularLocation>
</comment>
<feature type="transmembrane region" description="Helical" evidence="9">
    <location>
        <begin position="123"/>
        <end position="145"/>
    </location>
</feature>
<feature type="transmembrane region" description="Helical" evidence="9">
    <location>
        <begin position="262"/>
        <end position="282"/>
    </location>
</feature>
<dbReference type="PANTHER" id="PTHR32243:SF50">
    <property type="entry name" value="MALTOSE_MALTODEXTRIN TRANSPORT SYSTEM PERMEASE PROTEIN MALG"/>
    <property type="match status" value="1"/>
</dbReference>
<protein>
    <submittedName>
        <fullName evidence="11">Arabinogalactan oligomer / maltooligosaccharide transport system permease protein</fullName>
    </submittedName>
</protein>
<keyword evidence="3 9" id="KW-0813">Transport</keyword>
<dbReference type="eggNOG" id="COG3833">
    <property type="taxonomic scope" value="Bacteria"/>
</dbReference>
<dbReference type="EMBL" id="FNPG01000012">
    <property type="protein sequence ID" value="SDY27387.1"/>
    <property type="molecule type" value="Genomic_DNA"/>
</dbReference>
<sequence>MTQNVKMEKTKRTRSFSSARKVKNIIIHVILAVLSLIWLFPIFWVIMTSFRKESGVNVNYFFPKHLTLHNYTRLFTDTQVINFPRMFLNTLEISIFSCMIATLFVLCTSYCMSRLRFKMRKPFMNLAMILGLFPAFMSMVAVYFILKLAGLTQGGLIKLALVLIYSAGAGAGFYIAKGFFDTVPKSLTEAAILDGCSQFQVFYKIICPLSKPIIVYTILTAFLGPWLDFIFVKVIVGANDQYWTVSVGLYNMLEREFIQKWYTSWAAGAVLVSIPITLLFIFMQKFYVDGLSGAVKG</sequence>
<dbReference type="GO" id="GO:0055085">
    <property type="term" value="P:transmembrane transport"/>
    <property type="evidence" value="ECO:0007669"/>
    <property type="project" value="InterPro"/>
</dbReference>
<dbReference type="Proteomes" id="UP000183918">
    <property type="component" value="Unassembled WGS sequence"/>
</dbReference>
<evidence type="ECO:0000256" key="2">
    <source>
        <dbReference type="ARBA" id="ARBA00009047"/>
    </source>
</evidence>
<keyword evidence="4" id="KW-1003">Cell membrane</keyword>
<feature type="domain" description="ABC transmembrane type-1" evidence="10">
    <location>
        <begin position="87"/>
        <end position="283"/>
    </location>
</feature>
<dbReference type="STRING" id="1122142.SAMN02910414_01167"/>
<dbReference type="InterPro" id="IPR035906">
    <property type="entry name" value="MetI-like_sf"/>
</dbReference>
<evidence type="ECO:0000256" key="9">
    <source>
        <dbReference type="RuleBase" id="RU363032"/>
    </source>
</evidence>
<evidence type="ECO:0000256" key="8">
    <source>
        <dbReference type="ARBA" id="ARBA00023136"/>
    </source>
</evidence>
<evidence type="ECO:0000256" key="6">
    <source>
        <dbReference type="ARBA" id="ARBA00022692"/>
    </source>
</evidence>
<dbReference type="PANTHER" id="PTHR32243">
    <property type="entry name" value="MALTOSE TRANSPORT SYSTEM PERMEASE-RELATED"/>
    <property type="match status" value="1"/>
</dbReference>